<dbReference type="Proteomes" id="UP000027491">
    <property type="component" value="Segment"/>
</dbReference>
<accession>A0A068F4Q7</accession>
<protein>
    <submittedName>
        <fullName evidence="1">Uncharacterized protein</fullName>
    </submittedName>
</protein>
<reference evidence="1 2" key="1">
    <citation type="submission" date="2014-03" db="EMBL/GenBank/DDBJ databases">
        <authorList>
            <person name="Yoder B.A."/>
            <person name="Colicchio M.A."/>
            <person name="Schafer C.E."/>
            <person name="Abrahim M.R."/>
            <person name="Adkins N.L."/>
            <person name="Burke K.A."/>
            <person name="Churilla B.M."/>
            <person name="Cohen K.L."/>
            <person name="Fasoranti T.O."/>
            <person name="Genkil J.S."/>
            <person name="Kramer Z.J."/>
            <person name="Prout A.K."/>
            <person name="Schwarz A.G."/>
            <person name="Tish M."/>
            <person name="Vispute N."/>
            <person name="Wilkes K.E."/>
            <person name="Williams C.R."/>
            <person name="Xiao X."/>
            <person name="Yu V.J."/>
            <person name="Lapin J.S."/>
            <person name="Ott C.T."/>
            <person name="Walburn T.D."/>
            <person name="Bradley K.W."/>
            <person name="Clarke D.Q."/>
            <person name="Lewis M.F."/>
            <person name="Barker L.P."/>
            <person name="Bailey C."/>
            <person name="Asai D.J."/>
            <person name="Bowman C.A."/>
            <person name="Russell D.A."/>
            <person name="Pope W.H."/>
            <person name="Jacobs-Sera D."/>
            <person name="Hendrix R.W."/>
            <person name="Hatfull G.F."/>
        </authorList>
    </citation>
    <scope>NUCLEOTIDE SEQUENCE [LARGE SCALE GENOMIC DNA]</scope>
</reference>
<proteinExistence type="predicted"/>
<sequence>MCGLTEREWQRPLSPEKIEQLRIEFEILKARYAPLTRRGRMRNFWDTPTLG</sequence>
<dbReference type="RefSeq" id="YP_009124884.1">
    <property type="nucleotide sequence ID" value="NC_026590.1"/>
</dbReference>
<keyword evidence="2" id="KW-1185">Reference proteome</keyword>
<evidence type="ECO:0000313" key="2">
    <source>
        <dbReference type="Proteomes" id="UP000027491"/>
    </source>
</evidence>
<name>A0A068F4Q7_9CAUD</name>
<evidence type="ECO:0000313" key="1">
    <source>
        <dbReference type="EMBL" id="AID58961.1"/>
    </source>
</evidence>
<organism evidence="1 2">
    <name type="scientific">Mycobacterium phage Gaia</name>
    <dbReference type="NCBI Taxonomy" id="1486472"/>
    <lineage>
        <taxon>Viruses</taxon>
        <taxon>Duplodnaviria</taxon>
        <taxon>Heunggongvirae</taxon>
        <taxon>Uroviricota</taxon>
        <taxon>Caudoviricetes</taxon>
        <taxon>Gaiavirus</taxon>
        <taxon>Gaiavirus gaia</taxon>
    </lineage>
</organism>
<gene>
    <name evidence="1" type="primary">142</name>
    <name evidence="1" type="ORF">PBI_GAIA_142</name>
</gene>
<dbReference type="KEGG" id="vg:23679648"/>
<dbReference type="EMBL" id="KJ567043">
    <property type="protein sequence ID" value="AID58961.1"/>
    <property type="molecule type" value="Genomic_DNA"/>
</dbReference>
<dbReference type="GeneID" id="23679648"/>
<dbReference type="OrthoDB" id="25427at10239"/>